<dbReference type="EMBL" id="WJEC01000507">
    <property type="protein sequence ID" value="KAF7482880.1"/>
    <property type="molecule type" value="Genomic_DNA"/>
</dbReference>
<dbReference type="SUPFAM" id="SSF50630">
    <property type="entry name" value="Acid proteases"/>
    <property type="match status" value="1"/>
</dbReference>
<dbReference type="InterPro" id="IPR001969">
    <property type="entry name" value="Aspartic_peptidase_AS"/>
</dbReference>
<accession>A0A5E4BGG8</accession>
<keyword evidence="2 5" id="KW-0645">Protease</keyword>
<dbReference type="InterPro" id="IPR021109">
    <property type="entry name" value="Peptidase_aspartic_dom_sf"/>
</dbReference>
<dbReference type="Gene3D" id="2.40.70.10">
    <property type="entry name" value="Acid Proteases"/>
    <property type="match status" value="1"/>
</dbReference>
<protein>
    <recommendedName>
        <fullName evidence="6">Peptidase A1 domain-containing protein</fullName>
    </recommendedName>
</protein>
<dbReference type="Pfam" id="PF00026">
    <property type="entry name" value="Asp"/>
    <property type="match status" value="1"/>
</dbReference>
<proteinExistence type="inferred from homology"/>
<dbReference type="PROSITE" id="PS51767">
    <property type="entry name" value="PEPTIDASE_A1"/>
    <property type="match status" value="1"/>
</dbReference>
<feature type="domain" description="Peptidase A1" evidence="6">
    <location>
        <begin position="1"/>
        <end position="186"/>
    </location>
</feature>
<evidence type="ECO:0000256" key="5">
    <source>
        <dbReference type="RuleBase" id="RU000454"/>
    </source>
</evidence>
<evidence type="ECO:0000256" key="2">
    <source>
        <dbReference type="ARBA" id="ARBA00022670"/>
    </source>
</evidence>
<reference evidence="7" key="2">
    <citation type="submission" date="2020-08" db="EMBL/GenBank/DDBJ databases">
        <authorList>
            <person name="Shumante A."/>
            <person name="Zimin A.V."/>
            <person name="Puiu D."/>
            <person name="Salzberg S.L."/>
        </authorList>
    </citation>
    <scope>NUCLEOTIDE SEQUENCE</scope>
    <source>
        <strain evidence="7">WC2-LM</strain>
        <tissue evidence="7">Liver</tissue>
    </source>
</reference>
<sequence>MVSGVSSELRKFYGFGKGLKGRGPGAVGALLPASGVWQAGRKDPRREGWKKDVPQGPPGYPPRITISDVVVACDGGCQAILDTGTSLLAGPTHDILKIQQAIGATRGQYGQFNINCWSLSGMPTVVFEIHGRKYSLPPLAYTIQGQDFCYSGFQENSNSPLWVLGTIFVREYYSVFDRTHNRVGLAKAV</sequence>
<evidence type="ECO:0000313" key="8">
    <source>
        <dbReference type="EMBL" id="VTJ68783.1"/>
    </source>
</evidence>
<dbReference type="PRINTS" id="PR00792">
    <property type="entry name" value="PEPSIN"/>
</dbReference>
<evidence type="ECO:0000256" key="4">
    <source>
        <dbReference type="PIRSR" id="PIRSR601461-2"/>
    </source>
</evidence>
<evidence type="ECO:0000256" key="3">
    <source>
        <dbReference type="ARBA" id="ARBA00022750"/>
    </source>
</evidence>
<dbReference type="GO" id="GO:0006508">
    <property type="term" value="P:proteolysis"/>
    <property type="evidence" value="ECO:0007669"/>
    <property type="project" value="UniProtKB-KW"/>
</dbReference>
<keyword evidence="9" id="KW-1185">Reference proteome</keyword>
<dbReference type="GO" id="GO:0004190">
    <property type="term" value="F:aspartic-type endopeptidase activity"/>
    <property type="evidence" value="ECO:0007669"/>
    <property type="project" value="UniProtKB-KW"/>
</dbReference>
<dbReference type="PANTHER" id="PTHR47966:SF13">
    <property type="entry name" value="CHYMOSIN"/>
    <property type="match status" value="1"/>
</dbReference>
<keyword evidence="4" id="KW-1015">Disulfide bond</keyword>
<evidence type="ECO:0000313" key="7">
    <source>
        <dbReference type="EMBL" id="KAF7482880.1"/>
    </source>
</evidence>
<dbReference type="Proteomes" id="UP000335636">
    <property type="component" value="Unassembled WGS sequence"/>
</dbReference>
<evidence type="ECO:0000256" key="1">
    <source>
        <dbReference type="ARBA" id="ARBA00007447"/>
    </source>
</evidence>
<name>A0A5E4BGG8_MARMO</name>
<organism evidence="8 9">
    <name type="scientific">Marmota monax</name>
    <name type="common">Woodchuck</name>
    <dbReference type="NCBI Taxonomy" id="9995"/>
    <lineage>
        <taxon>Eukaryota</taxon>
        <taxon>Metazoa</taxon>
        <taxon>Chordata</taxon>
        <taxon>Craniata</taxon>
        <taxon>Vertebrata</taxon>
        <taxon>Euteleostomi</taxon>
        <taxon>Mammalia</taxon>
        <taxon>Eutheria</taxon>
        <taxon>Euarchontoglires</taxon>
        <taxon>Glires</taxon>
        <taxon>Rodentia</taxon>
        <taxon>Sciuromorpha</taxon>
        <taxon>Sciuridae</taxon>
        <taxon>Xerinae</taxon>
        <taxon>Marmotini</taxon>
        <taxon>Marmota</taxon>
    </lineage>
</organism>
<evidence type="ECO:0000259" key="6">
    <source>
        <dbReference type="PROSITE" id="PS51767"/>
    </source>
</evidence>
<dbReference type="InterPro" id="IPR001461">
    <property type="entry name" value="Aspartic_peptidase_A1"/>
</dbReference>
<feature type="disulfide bond" evidence="4">
    <location>
        <begin position="73"/>
        <end position="77"/>
    </location>
</feature>
<dbReference type="InterPro" id="IPR033121">
    <property type="entry name" value="PEPTIDASE_A1"/>
</dbReference>
<comment type="similarity">
    <text evidence="1 5">Belongs to the peptidase A1 family.</text>
</comment>
<reference evidence="8 9" key="1">
    <citation type="submission" date="2019-04" db="EMBL/GenBank/DDBJ databases">
        <authorList>
            <person name="Alioto T."/>
            <person name="Alioto T."/>
        </authorList>
    </citation>
    <scope>NUCLEOTIDE SEQUENCE [LARGE SCALE GENOMIC DNA]</scope>
</reference>
<dbReference type="Proteomes" id="UP000662637">
    <property type="component" value="Unassembled WGS sequence"/>
</dbReference>
<dbReference type="AlphaFoldDB" id="A0A5E4BGG8"/>
<gene>
    <name evidence="7" type="ORF">GHT09_005807</name>
    <name evidence="8" type="ORF">MONAX_5E010889</name>
</gene>
<dbReference type="EMBL" id="CABDUW010000442">
    <property type="protein sequence ID" value="VTJ68783.1"/>
    <property type="molecule type" value="Genomic_DNA"/>
</dbReference>
<feature type="disulfide bond" evidence="4">
    <location>
        <begin position="116"/>
        <end position="149"/>
    </location>
</feature>
<keyword evidence="3 5" id="KW-0064">Aspartyl protease</keyword>
<keyword evidence="5" id="KW-0378">Hydrolase</keyword>
<dbReference type="PANTHER" id="PTHR47966">
    <property type="entry name" value="BETA-SITE APP-CLEAVING ENZYME, ISOFORM A-RELATED"/>
    <property type="match status" value="1"/>
</dbReference>
<evidence type="ECO:0000313" key="9">
    <source>
        <dbReference type="Proteomes" id="UP000335636"/>
    </source>
</evidence>
<dbReference type="PROSITE" id="PS00141">
    <property type="entry name" value="ASP_PROTEASE"/>
    <property type="match status" value="1"/>
</dbReference>